<evidence type="ECO:0000313" key="3">
    <source>
        <dbReference type="Proteomes" id="UP001156690"/>
    </source>
</evidence>
<proteinExistence type="predicted"/>
<feature type="chain" id="PRO_5043450588" evidence="1">
    <location>
        <begin position="19"/>
        <end position="91"/>
    </location>
</feature>
<protein>
    <submittedName>
        <fullName evidence="2">Uncharacterized protein</fullName>
    </submittedName>
</protein>
<keyword evidence="1" id="KW-0732">Signal</keyword>
<evidence type="ECO:0000313" key="2">
    <source>
        <dbReference type="EMBL" id="GLQ70999.1"/>
    </source>
</evidence>
<organism evidence="2 3">
    <name type="scientific">Vibrio penaeicida</name>
    <dbReference type="NCBI Taxonomy" id="104609"/>
    <lineage>
        <taxon>Bacteria</taxon>
        <taxon>Pseudomonadati</taxon>
        <taxon>Pseudomonadota</taxon>
        <taxon>Gammaproteobacteria</taxon>
        <taxon>Vibrionales</taxon>
        <taxon>Vibrionaceae</taxon>
        <taxon>Vibrio</taxon>
    </lineage>
</organism>
<dbReference type="EMBL" id="BSNX01000003">
    <property type="protein sequence ID" value="GLQ70999.1"/>
    <property type="molecule type" value="Genomic_DNA"/>
</dbReference>
<dbReference type="Proteomes" id="UP001156690">
    <property type="component" value="Unassembled WGS sequence"/>
</dbReference>
<reference evidence="3" key="1">
    <citation type="journal article" date="2019" name="Int. J. Syst. Evol. Microbiol.">
        <title>The Global Catalogue of Microorganisms (GCM) 10K type strain sequencing project: providing services to taxonomists for standard genome sequencing and annotation.</title>
        <authorList>
            <consortium name="The Broad Institute Genomics Platform"/>
            <consortium name="The Broad Institute Genome Sequencing Center for Infectious Disease"/>
            <person name="Wu L."/>
            <person name="Ma J."/>
        </authorList>
    </citation>
    <scope>NUCLEOTIDE SEQUENCE [LARGE SCALE GENOMIC DNA]</scope>
    <source>
        <strain evidence="3">NBRC 15640</strain>
    </source>
</reference>
<sequence>MRGIILLSTCLFALSTYASTDASNLSEVELCKQYGSDLAWNYKSGQSEFLRQVVSRTQNGSWSISTEECDKYIQAARHDTNFEIADMLGSD</sequence>
<gene>
    <name evidence="2" type="ORF">GCM10007932_03590</name>
</gene>
<accession>A0AAV5NKU4</accession>
<keyword evidence="3" id="KW-1185">Reference proteome</keyword>
<dbReference type="AlphaFoldDB" id="A0AAV5NKU4"/>
<name>A0AAV5NKU4_9VIBR</name>
<feature type="signal peptide" evidence="1">
    <location>
        <begin position="1"/>
        <end position="18"/>
    </location>
</feature>
<evidence type="ECO:0000256" key="1">
    <source>
        <dbReference type="SAM" id="SignalP"/>
    </source>
</evidence>
<comment type="caution">
    <text evidence="2">The sequence shown here is derived from an EMBL/GenBank/DDBJ whole genome shotgun (WGS) entry which is preliminary data.</text>
</comment>